<accession>A0A0A8Y947</accession>
<evidence type="ECO:0000313" key="1">
    <source>
        <dbReference type="EMBL" id="JAD22324.1"/>
    </source>
</evidence>
<organism evidence="1">
    <name type="scientific">Arundo donax</name>
    <name type="common">Giant reed</name>
    <name type="synonym">Donax arundinaceus</name>
    <dbReference type="NCBI Taxonomy" id="35708"/>
    <lineage>
        <taxon>Eukaryota</taxon>
        <taxon>Viridiplantae</taxon>
        <taxon>Streptophyta</taxon>
        <taxon>Embryophyta</taxon>
        <taxon>Tracheophyta</taxon>
        <taxon>Spermatophyta</taxon>
        <taxon>Magnoliopsida</taxon>
        <taxon>Liliopsida</taxon>
        <taxon>Poales</taxon>
        <taxon>Poaceae</taxon>
        <taxon>PACMAD clade</taxon>
        <taxon>Arundinoideae</taxon>
        <taxon>Arundineae</taxon>
        <taxon>Arundo</taxon>
    </lineage>
</organism>
<dbReference type="EMBL" id="GBRH01275571">
    <property type="protein sequence ID" value="JAD22324.1"/>
    <property type="molecule type" value="Transcribed_RNA"/>
</dbReference>
<reference evidence="1" key="2">
    <citation type="journal article" date="2015" name="Data Brief">
        <title>Shoot transcriptome of the giant reed, Arundo donax.</title>
        <authorList>
            <person name="Barrero R.A."/>
            <person name="Guerrero F.D."/>
            <person name="Moolhuijzen P."/>
            <person name="Goolsby J.A."/>
            <person name="Tidwell J."/>
            <person name="Bellgard S.E."/>
            <person name="Bellgard M.I."/>
        </authorList>
    </citation>
    <scope>NUCLEOTIDE SEQUENCE</scope>
    <source>
        <tissue evidence="1">Shoot tissue taken approximately 20 cm above the soil surface</tissue>
    </source>
</reference>
<dbReference type="AlphaFoldDB" id="A0A0A8Y947"/>
<reference evidence="1" key="1">
    <citation type="submission" date="2014-09" db="EMBL/GenBank/DDBJ databases">
        <authorList>
            <person name="Magalhaes I.L.F."/>
            <person name="Oliveira U."/>
            <person name="Santos F.R."/>
            <person name="Vidigal T.H.D.A."/>
            <person name="Brescovit A.D."/>
            <person name="Santos A.J."/>
        </authorList>
    </citation>
    <scope>NUCLEOTIDE SEQUENCE</scope>
    <source>
        <tissue evidence="1">Shoot tissue taken approximately 20 cm above the soil surface</tissue>
    </source>
</reference>
<sequence length="19" mass="2207">MICRLQEIVSHFLLATQGF</sequence>
<name>A0A0A8Y947_ARUDO</name>
<proteinExistence type="predicted"/>
<protein>
    <submittedName>
        <fullName evidence="1">Uncharacterized protein</fullName>
    </submittedName>
</protein>